<dbReference type="STRING" id="1505725.GA0061074_1201"/>
<accession>A0A1C4C4Y2</accession>
<proteinExistence type="predicted"/>
<sequence>MNEEISKVIKNKYEEIEIDLTKHNVEIISEVDGTTKVIVDGESLQFVKRISFEGLFMNEWEDAKRKTLRVIIHYPGGSDIPPSFLPYLSK</sequence>
<reference evidence="3" key="2">
    <citation type="submission" date="2016-08" db="EMBL/GenBank/DDBJ databases">
        <authorList>
            <person name="Varghese N."/>
            <person name="Submissions Spin"/>
        </authorList>
    </citation>
    <scope>NUCLEOTIDE SEQUENCE [LARGE SCALE GENOMIC DNA]</scope>
    <source>
        <strain evidence="3">R-53094</strain>
    </source>
</reference>
<evidence type="ECO:0000313" key="1">
    <source>
        <dbReference type="EMBL" id="SCC13134.1"/>
    </source>
</evidence>
<evidence type="ECO:0000313" key="3">
    <source>
        <dbReference type="Proteomes" id="UP000199268"/>
    </source>
</evidence>
<dbReference type="RefSeq" id="WP_092463935.1">
    <property type="nucleotide sequence ID" value="NZ_BJEE01000011.1"/>
</dbReference>
<reference evidence="2" key="1">
    <citation type="submission" date="2016-08" db="EMBL/GenBank/DDBJ databases">
        <authorList>
            <person name="Seilhamer J.J."/>
        </authorList>
    </citation>
    <scope>NUCLEOTIDE SEQUENCE [LARGE SCALE GENOMIC DNA]</scope>
    <source>
        <strain evidence="2">R-53094</strain>
    </source>
</reference>
<dbReference type="EMBL" id="FMAO01000022">
    <property type="protein sequence ID" value="SCC14186.1"/>
    <property type="molecule type" value="Genomic_DNA"/>
</dbReference>
<dbReference type="AlphaFoldDB" id="A0A1C4C4Y2"/>
<keyword evidence="3" id="KW-1185">Reference proteome</keyword>
<evidence type="ECO:0000313" key="2">
    <source>
        <dbReference type="EMBL" id="SCC14186.1"/>
    </source>
</evidence>
<protein>
    <submittedName>
        <fullName evidence="2">Uncharacterized protein</fullName>
    </submittedName>
</protein>
<name>A0A1C4C4Y2_9LACO</name>
<organism evidence="2 3">
    <name type="scientific">Weissella bombi</name>
    <dbReference type="NCBI Taxonomy" id="1505725"/>
    <lineage>
        <taxon>Bacteria</taxon>
        <taxon>Bacillati</taxon>
        <taxon>Bacillota</taxon>
        <taxon>Bacilli</taxon>
        <taxon>Lactobacillales</taxon>
        <taxon>Lactobacillaceae</taxon>
        <taxon>Weissella</taxon>
    </lineage>
</organism>
<dbReference type="EMBL" id="FMAO01000020">
    <property type="protein sequence ID" value="SCC13134.1"/>
    <property type="molecule type" value="Genomic_DNA"/>
</dbReference>
<gene>
    <name evidence="1" type="ORF">GA0061074_1201</name>
    <name evidence="2" type="ORF">GA0061074_12213</name>
</gene>
<dbReference type="Proteomes" id="UP000199268">
    <property type="component" value="Unassembled WGS sequence"/>
</dbReference>